<accession>A0ABN0CZP7</accession>
<comment type="caution">
    <text evidence="1">The sequence shown here is derived from an EMBL/GenBank/DDBJ whole genome shotgun (WGS) entry which is preliminary data.</text>
</comment>
<keyword evidence="2" id="KW-1185">Reference proteome</keyword>
<gene>
    <name evidence="1" type="ORF">HMPREF1039_0403</name>
</gene>
<organism evidence="1 2">
    <name type="scientific">Megasphaera lornae</name>
    <dbReference type="NCBI Taxonomy" id="1000568"/>
    <lineage>
        <taxon>Bacteria</taxon>
        <taxon>Bacillati</taxon>
        <taxon>Bacillota</taxon>
        <taxon>Negativicutes</taxon>
        <taxon>Veillonellales</taxon>
        <taxon>Veillonellaceae</taxon>
        <taxon>Megasphaera</taxon>
    </lineage>
</organism>
<evidence type="ECO:0000313" key="2">
    <source>
        <dbReference type="Proteomes" id="UP000004018"/>
    </source>
</evidence>
<protein>
    <submittedName>
        <fullName evidence="1">Uncharacterized protein</fullName>
    </submittedName>
</protein>
<dbReference type="EMBL" id="AFIJ01000032">
    <property type="protein sequence ID" value="EGL39861.1"/>
    <property type="molecule type" value="Genomic_DNA"/>
</dbReference>
<evidence type="ECO:0000313" key="1">
    <source>
        <dbReference type="EMBL" id="EGL39861.1"/>
    </source>
</evidence>
<dbReference type="Proteomes" id="UP000004018">
    <property type="component" value="Unassembled WGS sequence"/>
</dbReference>
<reference evidence="1 2" key="1">
    <citation type="submission" date="2011-04" db="EMBL/GenBank/DDBJ databases">
        <authorList>
            <person name="Harkins D.M."/>
            <person name="Madupu R."/>
            <person name="Durkin A.S."/>
            <person name="Torralba M."/>
            <person name="Methe B."/>
            <person name="Sutton G.G."/>
            <person name="Nelson K.E."/>
        </authorList>
    </citation>
    <scope>NUCLEOTIDE SEQUENCE [LARGE SCALE GENOMIC DNA]</scope>
    <source>
        <strain evidence="1 2">UPII 199-6</strain>
    </source>
</reference>
<sequence length="52" mass="5789">MKYKGRPLYSFGLGRGKIFSKSVIDVFSLGSGNRTVRFAVSFSFGFGIFMVQ</sequence>
<name>A0ABN0CZP7_9FIRM</name>
<proteinExistence type="predicted"/>